<dbReference type="EMBL" id="JYDL01000007">
    <property type="protein sequence ID" value="KRX26587.1"/>
    <property type="molecule type" value="Genomic_DNA"/>
</dbReference>
<evidence type="ECO:0000313" key="2">
    <source>
        <dbReference type="EMBL" id="KRX26587.1"/>
    </source>
</evidence>
<accession>A0A0V0SIT5</accession>
<reference evidence="2 3" key="1">
    <citation type="submission" date="2015-01" db="EMBL/GenBank/DDBJ databases">
        <title>Evolution of Trichinella species and genotypes.</title>
        <authorList>
            <person name="Korhonen P.K."/>
            <person name="Edoardo P."/>
            <person name="Giuseppe L.R."/>
            <person name="Gasser R.B."/>
        </authorList>
    </citation>
    <scope>NUCLEOTIDE SEQUENCE [LARGE SCALE GENOMIC DNA]</scope>
    <source>
        <strain evidence="2">ISS37</strain>
    </source>
</reference>
<dbReference type="OrthoDB" id="10491245at2759"/>
<keyword evidence="3" id="KW-1185">Reference proteome</keyword>
<organism evidence="2 3">
    <name type="scientific">Trichinella nelsoni</name>
    <dbReference type="NCBI Taxonomy" id="6336"/>
    <lineage>
        <taxon>Eukaryota</taxon>
        <taxon>Metazoa</taxon>
        <taxon>Ecdysozoa</taxon>
        <taxon>Nematoda</taxon>
        <taxon>Enoplea</taxon>
        <taxon>Dorylaimia</taxon>
        <taxon>Trichinellida</taxon>
        <taxon>Trichinellidae</taxon>
        <taxon>Trichinella</taxon>
    </lineage>
</organism>
<keyword evidence="1" id="KW-1133">Transmembrane helix</keyword>
<protein>
    <submittedName>
        <fullName evidence="2">Uncharacterized protein</fullName>
    </submittedName>
</protein>
<proteinExistence type="predicted"/>
<name>A0A0V0SIT5_9BILA</name>
<comment type="caution">
    <text evidence="2">The sequence shown here is derived from an EMBL/GenBank/DDBJ whole genome shotgun (WGS) entry which is preliminary data.</text>
</comment>
<dbReference type="Proteomes" id="UP000054630">
    <property type="component" value="Unassembled WGS sequence"/>
</dbReference>
<sequence length="116" mass="13639">MENVSHCKRMKAIFASMIYIYHLHIIGIYIINLLLVTMIKFHFDIINIFLNYSNMKKNLKKRELSYQLLIITKHNKADDVQMLLQRKSFSSGCPLPREKFQRQSALCVCRMSALDG</sequence>
<keyword evidence="1" id="KW-0472">Membrane</keyword>
<evidence type="ECO:0000256" key="1">
    <source>
        <dbReference type="SAM" id="Phobius"/>
    </source>
</evidence>
<dbReference type="AlphaFoldDB" id="A0A0V0SIT5"/>
<gene>
    <name evidence="2" type="ORF">T07_3996</name>
</gene>
<evidence type="ECO:0000313" key="3">
    <source>
        <dbReference type="Proteomes" id="UP000054630"/>
    </source>
</evidence>
<keyword evidence="1" id="KW-0812">Transmembrane</keyword>
<feature type="transmembrane region" description="Helical" evidence="1">
    <location>
        <begin position="12"/>
        <end position="31"/>
    </location>
</feature>